<sequence>MRDVANEPSTGGYDAELRRYNEVLRRAVAVQPHHHVLDIGCGAGQTTRDAARAAREGSALGVDVSAPAIARARELARAEGLNNATFELADAQVHRFPPERFDLAMSRFGTMFFDDPVTAFANIGRALRPGGRLVMLVWQAPEHNEWDVAIRRALTEPEAPLAPDSAGPDAFSLSDPSTVREILKTAGFTDIAITDVREPVYYGPSVDAALEWVRGFTCTNEALKRLDSAAATAATGRLHDMLAAHLTDDGICFDSRARTVTAYHPRPEQNRVHLDGRPYCILLTGQT</sequence>
<dbReference type="RefSeq" id="WP_131938510.1">
    <property type="nucleotide sequence ID" value="NZ_BAAAMX010000036.1"/>
</dbReference>
<keyword evidence="2" id="KW-0808">Transferase</keyword>
<reference evidence="2 3" key="1">
    <citation type="submission" date="2019-03" db="EMBL/GenBank/DDBJ databases">
        <title>Draft genome sequences of novel Actinobacteria.</title>
        <authorList>
            <person name="Sahin N."/>
            <person name="Ay H."/>
            <person name="Saygin H."/>
        </authorList>
    </citation>
    <scope>NUCLEOTIDE SEQUENCE [LARGE SCALE GENOMIC DNA]</scope>
    <source>
        <strain evidence="2 3">DSM 45347</strain>
    </source>
</reference>
<dbReference type="SUPFAM" id="SSF53335">
    <property type="entry name" value="S-adenosyl-L-methionine-dependent methyltransferases"/>
    <property type="match status" value="1"/>
</dbReference>
<dbReference type="InterPro" id="IPR041698">
    <property type="entry name" value="Methyltransf_25"/>
</dbReference>
<evidence type="ECO:0000313" key="3">
    <source>
        <dbReference type="Proteomes" id="UP000295431"/>
    </source>
</evidence>
<dbReference type="Pfam" id="PF13649">
    <property type="entry name" value="Methyltransf_25"/>
    <property type="match status" value="1"/>
</dbReference>
<dbReference type="PANTHER" id="PTHR44068">
    <property type="entry name" value="ZGC:194242"/>
    <property type="match status" value="1"/>
</dbReference>
<gene>
    <name evidence="2" type="ORF">E1284_08750</name>
</gene>
<keyword evidence="2" id="KW-0489">Methyltransferase</keyword>
<protein>
    <submittedName>
        <fullName evidence="2">Class I SAM-dependent methyltransferase</fullName>
    </submittedName>
</protein>
<dbReference type="AlphaFoldDB" id="A0A4R4P9B0"/>
<name>A0A4R4P9B0_9ACTN</name>
<dbReference type="InterPro" id="IPR050447">
    <property type="entry name" value="Erg6_SMT_methyltransf"/>
</dbReference>
<keyword evidence="3" id="KW-1185">Reference proteome</keyword>
<dbReference type="Proteomes" id="UP000295431">
    <property type="component" value="Unassembled WGS sequence"/>
</dbReference>
<proteinExistence type="predicted"/>
<comment type="caution">
    <text evidence="2">The sequence shown here is derived from an EMBL/GenBank/DDBJ whole genome shotgun (WGS) entry which is preliminary data.</text>
</comment>
<dbReference type="Gene3D" id="3.40.50.150">
    <property type="entry name" value="Vaccinia Virus protein VP39"/>
    <property type="match status" value="1"/>
</dbReference>
<dbReference type="GO" id="GO:0032259">
    <property type="term" value="P:methylation"/>
    <property type="evidence" value="ECO:0007669"/>
    <property type="project" value="UniProtKB-KW"/>
</dbReference>
<dbReference type="EMBL" id="SMJW01000031">
    <property type="protein sequence ID" value="TDC17540.1"/>
    <property type="molecule type" value="Genomic_DNA"/>
</dbReference>
<organism evidence="2 3">
    <name type="scientific">Actinomadura bangladeshensis</name>
    <dbReference type="NCBI Taxonomy" id="453573"/>
    <lineage>
        <taxon>Bacteria</taxon>
        <taxon>Bacillati</taxon>
        <taxon>Actinomycetota</taxon>
        <taxon>Actinomycetes</taxon>
        <taxon>Streptosporangiales</taxon>
        <taxon>Thermomonosporaceae</taxon>
        <taxon>Actinomadura</taxon>
    </lineage>
</organism>
<feature type="domain" description="Methyltransferase" evidence="1">
    <location>
        <begin position="36"/>
        <end position="131"/>
    </location>
</feature>
<dbReference type="GO" id="GO:0008168">
    <property type="term" value="F:methyltransferase activity"/>
    <property type="evidence" value="ECO:0007669"/>
    <property type="project" value="UniProtKB-KW"/>
</dbReference>
<accession>A0A4R4P9B0</accession>
<dbReference type="CDD" id="cd02440">
    <property type="entry name" value="AdoMet_MTases"/>
    <property type="match status" value="1"/>
</dbReference>
<evidence type="ECO:0000259" key="1">
    <source>
        <dbReference type="Pfam" id="PF13649"/>
    </source>
</evidence>
<dbReference type="OrthoDB" id="9777638at2"/>
<evidence type="ECO:0000313" key="2">
    <source>
        <dbReference type="EMBL" id="TDC17540.1"/>
    </source>
</evidence>
<dbReference type="InterPro" id="IPR029063">
    <property type="entry name" value="SAM-dependent_MTases_sf"/>
</dbReference>
<dbReference type="PANTHER" id="PTHR44068:SF11">
    <property type="entry name" value="GERANYL DIPHOSPHATE 2-C-METHYLTRANSFERASE"/>
    <property type="match status" value="1"/>
</dbReference>